<keyword evidence="2" id="KW-0472">Membrane</keyword>
<evidence type="ECO:0000259" key="3">
    <source>
        <dbReference type="Pfam" id="PF18729"/>
    </source>
</evidence>
<evidence type="ECO:0000313" key="4">
    <source>
        <dbReference type="EMBL" id="TCV94273.1"/>
    </source>
</evidence>
<evidence type="ECO:0000256" key="2">
    <source>
        <dbReference type="SAM" id="Phobius"/>
    </source>
</evidence>
<organism evidence="4 5">
    <name type="scientific">Biostraticola tofi</name>
    <dbReference type="NCBI Taxonomy" id="466109"/>
    <lineage>
        <taxon>Bacteria</taxon>
        <taxon>Pseudomonadati</taxon>
        <taxon>Pseudomonadota</taxon>
        <taxon>Gammaproteobacteria</taxon>
        <taxon>Enterobacterales</taxon>
        <taxon>Bruguierivoracaceae</taxon>
        <taxon>Biostraticola</taxon>
    </lineage>
</organism>
<protein>
    <recommendedName>
        <fullName evidence="3">STY4199-like HEPN domain-containing protein</fullName>
    </recommendedName>
</protein>
<keyword evidence="5" id="KW-1185">Reference proteome</keyword>
<evidence type="ECO:0000313" key="5">
    <source>
        <dbReference type="Proteomes" id="UP000295719"/>
    </source>
</evidence>
<dbReference type="RefSeq" id="WP_131865976.1">
    <property type="nucleotide sequence ID" value="NZ_SMCR01000007.1"/>
</dbReference>
<feature type="domain" description="STY4199-like HEPN" evidence="3">
    <location>
        <begin position="1"/>
        <end position="282"/>
    </location>
</feature>
<dbReference type="AlphaFoldDB" id="A0A4R3YT41"/>
<gene>
    <name evidence="4" type="ORF">EDC52_10713</name>
</gene>
<comment type="caution">
    <text evidence="4">The sequence shown here is derived from an EMBL/GenBank/DDBJ whole genome shotgun (WGS) entry which is preliminary data.</text>
</comment>
<accession>A0A4R3YT41</accession>
<keyword evidence="1" id="KW-0175">Coiled coil</keyword>
<proteinExistence type="predicted"/>
<dbReference type="InterPro" id="IPR040816">
    <property type="entry name" value="STY4199_HEPN_dom"/>
</dbReference>
<keyword evidence="2" id="KW-1133">Transmembrane helix</keyword>
<dbReference type="Pfam" id="PF18729">
    <property type="entry name" value="HEPN_STY4199"/>
    <property type="match status" value="1"/>
</dbReference>
<reference evidence="4 5" key="1">
    <citation type="submission" date="2019-03" db="EMBL/GenBank/DDBJ databases">
        <title>Genomic Encyclopedia of Type Strains, Phase IV (KMG-IV): sequencing the most valuable type-strain genomes for metagenomic binning, comparative biology and taxonomic classification.</title>
        <authorList>
            <person name="Goeker M."/>
        </authorList>
    </citation>
    <scope>NUCLEOTIDE SEQUENCE [LARGE SCALE GENOMIC DNA]</scope>
    <source>
        <strain evidence="4 5">DSM 19580</strain>
    </source>
</reference>
<keyword evidence="2" id="KW-0812">Transmembrane</keyword>
<feature type="transmembrane region" description="Helical" evidence="2">
    <location>
        <begin position="339"/>
        <end position="358"/>
    </location>
</feature>
<evidence type="ECO:0000256" key="1">
    <source>
        <dbReference type="SAM" id="Coils"/>
    </source>
</evidence>
<dbReference type="Proteomes" id="UP000295719">
    <property type="component" value="Unassembled WGS sequence"/>
</dbReference>
<sequence length="621" mass="70091">MADISNNMIQDDFAACLVICRQAFDQILPVLGLTGATAADPDAFYDLLQKARQDLGGWDKVGQRLGLNDPQMTQFTHTLRIFRKLLSQHDHQRPASHNLLMAALRFVNQLERLKEQQPLFSYATELHQPGEKKQLRSQQQVRALELMIRSLINQAYRNQQTLVKQLRQLFGDERVQSWLKAADRDDILSGTLFSELASLFVDKKEYTDHYSALYHTTPLLSLMNDKRKTLQTYLEDIRSIRNRLAHHKRVTTVQIALLDRCYHEIAEPVQEAFDDGRVSVNPDGYFDAGEAEVRQYFLQAAEKIDRLGDDIQHVRESLERHDEKLDDIKQDTGLLRKKMVWVLTGIAALAIGSLLIFGTSTKTLVNTETIRSELGEVGKTVAGVKKESSSDPRKELANIGISWEEQNLRSAIERGDNRVVGLFLDGGMPWKLYYTQKALADDNHPGTLELLLQHKSLMDEPNGCEGLSGSSMLSTLSNRDSLTPSQVNYLKAFCSSSADVQLIKGKLATAVSFEQRQRQAYDREMAAREPANTCERRLLANNAQNLLDDAARFSLSGSSTYSLHDALLADINVKLISGDIQSRSIRQSVKDYCVKQASQPPNIAIDNNWSKAQQKIYDVVK</sequence>
<feature type="coiled-coil region" evidence="1">
    <location>
        <begin position="304"/>
        <end position="331"/>
    </location>
</feature>
<dbReference type="OrthoDB" id="6584404at2"/>
<name>A0A4R3YT41_9GAMM</name>
<dbReference type="EMBL" id="SMCR01000007">
    <property type="protein sequence ID" value="TCV94273.1"/>
    <property type="molecule type" value="Genomic_DNA"/>
</dbReference>